<dbReference type="Proteomes" id="UP000029120">
    <property type="component" value="Chromosome 3"/>
</dbReference>
<dbReference type="EMBL" id="CM002871">
    <property type="protein sequence ID" value="KFK39898.1"/>
    <property type="molecule type" value="Genomic_DNA"/>
</dbReference>
<dbReference type="PANTHER" id="PTHR11011:SF109">
    <property type="entry name" value="FATTY ACYL-COA REDUCTASE 1"/>
    <property type="match status" value="1"/>
</dbReference>
<dbReference type="Pfam" id="PF07993">
    <property type="entry name" value="NAD_binding_4"/>
    <property type="match status" value="1"/>
</dbReference>
<feature type="domain" description="Thioester reductase (TE)" evidence="6">
    <location>
        <begin position="16"/>
        <end position="319"/>
    </location>
</feature>
<dbReference type="CDD" id="cd09071">
    <property type="entry name" value="FAR_C"/>
    <property type="match status" value="1"/>
</dbReference>
<evidence type="ECO:0000256" key="2">
    <source>
        <dbReference type="ARBA" id="ARBA00022516"/>
    </source>
</evidence>
<sequence>MESNCVQFLENKTIFVTGAPGFLAKVLVEKILRLQPNVKKMYLLLRAPDNESAMQRLRSEVLEIDLFKVLRKNLGEENLNALVREKIVPVAGDISVKNMGVKDTDLLQRMWSEIDIIINIAATTNFDERYDIGLGINTFGVLNVLNFAKKCVKGQLLLHVSTAYVCGEKSGLLLEKPFKMGETLSEIKKVLDIDAERELMKQKLKELEHQDCSEEEISQSMKDIGMARAKVHGWPNTYVFTKAMGEMLMGHYRENFPLIIIRPTMITSTLAEPFPGWIEGLRTIDSVIVAYGKGRLKCFLADSNSVFDLIPADMVVNAMIATATAHSGETGIQAIYHVGSSCQNPVTFGQLHDINARYFTKRPLVGRNGSPIIVSKGTILSTMGHFSLYMTLRYKLPLQILRLINIIYPWSNYGDNYNDLSRKIKLAMRLVELYQPYLLFKGIFDDLNTERLRMKRKENVKELGGSFEFDPKSIDWDDYLTNTHIPGLITYVLKQ</sequence>
<evidence type="ECO:0000256" key="4">
    <source>
        <dbReference type="RuleBase" id="RU363097"/>
    </source>
</evidence>
<protein>
    <recommendedName>
        <fullName evidence="4">Fatty acyl-CoA reductase</fullName>
        <ecNumber evidence="4">1.2.1.84</ecNumber>
    </recommendedName>
</protein>
<dbReference type="GO" id="GO:0010345">
    <property type="term" value="P:suberin biosynthetic process"/>
    <property type="evidence" value="ECO:0007669"/>
    <property type="project" value="TreeGrafter"/>
</dbReference>
<dbReference type="InterPro" id="IPR033640">
    <property type="entry name" value="FAR_C"/>
</dbReference>
<dbReference type="Gramene" id="KFK39898">
    <property type="protein sequence ID" value="KFK39898"/>
    <property type="gene ID" value="AALP_AA3G303100"/>
</dbReference>
<dbReference type="eggNOG" id="KOG1221">
    <property type="taxonomic scope" value="Eukaryota"/>
</dbReference>
<dbReference type="EC" id="1.2.1.84" evidence="4"/>
<dbReference type="OrthoDB" id="429813at2759"/>
<proteinExistence type="inferred from homology"/>
<evidence type="ECO:0000313" key="7">
    <source>
        <dbReference type="EMBL" id="KFK39898.1"/>
    </source>
</evidence>
<comment type="function">
    <text evidence="4">Catalyzes the reduction of fatty acyl-CoA to fatty alcohols.</text>
</comment>
<gene>
    <name evidence="7" type="ordered locus">AALP_Aa3g303100</name>
</gene>
<dbReference type="InterPro" id="IPR036291">
    <property type="entry name" value="NAD(P)-bd_dom_sf"/>
</dbReference>
<dbReference type="SUPFAM" id="SSF51735">
    <property type="entry name" value="NAD(P)-binding Rossmann-fold domains"/>
    <property type="match status" value="1"/>
</dbReference>
<dbReference type="OMA" id="WIEGFKM"/>
<comment type="similarity">
    <text evidence="1 4">Belongs to the fatty acyl-CoA reductase family.</text>
</comment>
<reference evidence="8" key="1">
    <citation type="journal article" date="2015" name="Nat. Plants">
        <title>Genome expansion of Arabis alpina linked with retrotransposition and reduced symmetric DNA methylation.</title>
        <authorList>
            <person name="Willing E.M."/>
            <person name="Rawat V."/>
            <person name="Mandakova T."/>
            <person name="Maumus F."/>
            <person name="James G.V."/>
            <person name="Nordstroem K.J."/>
            <person name="Becker C."/>
            <person name="Warthmann N."/>
            <person name="Chica C."/>
            <person name="Szarzynska B."/>
            <person name="Zytnicki M."/>
            <person name="Albani M.C."/>
            <person name="Kiefer C."/>
            <person name="Bergonzi S."/>
            <person name="Castaings L."/>
            <person name="Mateos J.L."/>
            <person name="Berns M.C."/>
            <person name="Bujdoso N."/>
            <person name="Piofczyk T."/>
            <person name="de Lorenzo L."/>
            <person name="Barrero-Sicilia C."/>
            <person name="Mateos I."/>
            <person name="Piednoel M."/>
            <person name="Hagmann J."/>
            <person name="Chen-Min-Tao R."/>
            <person name="Iglesias-Fernandez R."/>
            <person name="Schuster S.C."/>
            <person name="Alonso-Blanco C."/>
            <person name="Roudier F."/>
            <person name="Carbonero P."/>
            <person name="Paz-Ares J."/>
            <person name="Davis S.J."/>
            <person name="Pecinka A."/>
            <person name="Quesneville H."/>
            <person name="Colot V."/>
            <person name="Lysak M.A."/>
            <person name="Weigel D."/>
            <person name="Coupland G."/>
            <person name="Schneeberger K."/>
        </authorList>
    </citation>
    <scope>NUCLEOTIDE SEQUENCE [LARGE SCALE GENOMIC DNA]</scope>
    <source>
        <strain evidence="8">cv. Pajares</strain>
    </source>
</reference>
<comment type="catalytic activity">
    <reaction evidence="4">
        <text>a long-chain fatty acyl-CoA + 2 NADPH + 2 H(+) = a long-chain primary fatty alcohol + 2 NADP(+) + CoA</text>
        <dbReference type="Rhea" id="RHEA:52716"/>
        <dbReference type="ChEBI" id="CHEBI:15378"/>
        <dbReference type="ChEBI" id="CHEBI:57287"/>
        <dbReference type="ChEBI" id="CHEBI:57783"/>
        <dbReference type="ChEBI" id="CHEBI:58349"/>
        <dbReference type="ChEBI" id="CHEBI:77396"/>
        <dbReference type="ChEBI" id="CHEBI:83139"/>
        <dbReference type="EC" id="1.2.1.84"/>
    </reaction>
</comment>
<evidence type="ECO:0000313" key="8">
    <source>
        <dbReference type="Proteomes" id="UP000029120"/>
    </source>
</evidence>
<name>A0A087HCP6_ARAAL</name>
<dbReference type="InterPro" id="IPR013120">
    <property type="entry name" value="FAR_NAD-bd"/>
</dbReference>
<organism evidence="7 8">
    <name type="scientific">Arabis alpina</name>
    <name type="common">Alpine rock-cress</name>
    <dbReference type="NCBI Taxonomy" id="50452"/>
    <lineage>
        <taxon>Eukaryota</taxon>
        <taxon>Viridiplantae</taxon>
        <taxon>Streptophyta</taxon>
        <taxon>Embryophyta</taxon>
        <taxon>Tracheophyta</taxon>
        <taxon>Spermatophyta</taxon>
        <taxon>Magnoliopsida</taxon>
        <taxon>eudicotyledons</taxon>
        <taxon>Gunneridae</taxon>
        <taxon>Pentapetalae</taxon>
        <taxon>rosids</taxon>
        <taxon>malvids</taxon>
        <taxon>Brassicales</taxon>
        <taxon>Brassicaceae</taxon>
        <taxon>Arabideae</taxon>
        <taxon>Arabis</taxon>
    </lineage>
</organism>
<evidence type="ECO:0000256" key="1">
    <source>
        <dbReference type="ARBA" id="ARBA00005928"/>
    </source>
</evidence>
<keyword evidence="2 4" id="KW-0444">Lipid biosynthesis</keyword>
<accession>A0A087HCP6</accession>
<dbReference type="AlphaFoldDB" id="A0A087HCP6"/>
<evidence type="ECO:0000259" key="5">
    <source>
        <dbReference type="Pfam" id="PF03015"/>
    </source>
</evidence>
<keyword evidence="3 4" id="KW-0443">Lipid metabolism</keyword>
<evidence type="ECO:0000256" key="3">
    <source>
        <dbReference type="ARBA" id="ARBA00023098"/>
    </source>
</evidence>
<dbReference type="GO" id="GO:0102965">
    <property type="term" value="F:alcohol-forming long-chain fatty acyl-CoA reductase activity"/>
    <property type="evidence" value="ECO:0007669"/>
    <property type="project" value="UniProtKB-EC"/>
</dbReference>
<keyword evidence="4" id="KW-0521">NADP</keyword>
<keyword evidence="8" id="KW-1185">Reference proteome</keyword>
<dbReference type="CDD" id="cd05236">
    <property type="entry name" value="FAR-N_SDR_e"/>
    <property type="match status" value="1"/>
</dbReference>
<dbReference type="GO" id="GO:0035336">
    <property type="term" value="P:long-chain fatty-acyl-CoA metabolic process"/>
    <property type="evidence" value="ECO:0007669"/>
    <property type="project" value="TreeGrafter"/>
</dbReference>
<dbReference type="InterPro" id="IPR026055">
    <property type="entry name" value="FAR"/>
</dbReference>
<dbReference type="PANTHER" id="PTHR11011">
    <property type="entry name" value="MALE STERILITY PROTEIN 2-RELATED"/>
    <property type="match status" value="1"/>
</dbReference>
<dbReference type="GO" id="GO:0080019">
    <property type="term" value="F:alcohol-forming very long-chain fatty acyl-CoA reductase activity"/>
    <property type="evidence" value="ECO:0007669"/>
    <property type="project" value="InterPro"/>
</dbReference>
<keyword evidence="4" id="KW-0560">Oxidoreductase</keyword>
<evidence type="ECO:0000259" key="6">
    <source>
        <dbReference type="Pfam" id="PF07993"/>
    </source>
</evidence>
<dbReference type="Pfam" id="PF03015">
    <property type="entry name" value="Sterile"/>
    <property type="match status" value="1"/>
</dbReference>
<feature type="domain" description="Fatty acyl-CoA reductase C-terminal" evidence="5">
    <location>
        <begin position="394"/>
        <end position="495"/>
    </location>
</feature>
<dbReference type="Gene3D" id="3.40.50.720">
    <property type="entry name" value="NAD(P)-binding Rossmann-like Domain"/>
    <property type="match status" value="1"/>
</dbReference>